<protein>
    <recommendedName>
        <fullName evidence="1">AMP-binding enzyme C-terminal domain-containing protein</fullName>
    </recommendedName>
</protein>
<dbReference type="EMBL" id="JARKHS020012342">
    <property type="protein sequence ID" value="KAK8776980.1"/>
    <property type="molecule type" value="Genomic_DNA"/>
</dbReference>
<dbReference type="InterPro" id="IPR025110">
    <property type="entry name" value="AMP-bd_C"/>
</dbReference>
<dbReference type="Gene3D" id="3.30.300.30">
    <property type="match status" value="1"/>
</dbReference>
<comment type="caution">
    <text evidence="2">The sequence shown here is derived from an EMBL/GenBank/DDBJ whole genome shotgun (WGS) entry which is preliminary data.</text>
</comment>
<dbReference type="SUPFAM" id="SSF56801">
    <property type="entry name" value="Acetyl-CoA synthetase-like"/>
    <property type="match status" value="1"/>
</dbReference>
<dbReference type="Proteomes" id="UP001321473">
    <property type="component" value="Unassembled WGS sequence"/>
</dbReference>
<dbReference type="Pfam" id="PF13193">
    <property type="entry name" value="AMP-binding_C"/>
    <property type="match status" value="1"/>
</dbReference>
<dbReference type="InterPro" id="IPR045851">
    <property type="entry name" value="AMP-bd_C_sf"/>
</dbReference>
<sequence>MIKCMDNQVVSAELEELILKEHSDLISEVAIVGLPSAQHGEAPAAVIVLKDHSGSKCDTENLAKKIKATVAAFSSTRPSTAWRSNVITQVAFSAREPKTTRRFPAGASRVLESAGISLTGPPITPSQQRSVDFKPRLTAVMIRKPSIQP</sequence>
<evidence type="ECO:0000259" key="1">
    <source>
        <dbReference type="Pfam" id="PF13193"/>
    </source>
</evidence>
<gene>
    <name evidence="2" type="ORF">V5799_029675</name>
</gene>
<proteinExistence type="predicted"/>
<dbReference type="AlphaFoldDB" id="A0AAQ4EQM9"/>
<feature type="domain" description="AMP-binding enzyme C-terminal" evidence="1">
    <location>
        <begin position="18"/>
        <end position="73"/>
    </location>
</feature>
<reference evidence="2 3" key="1">
    <citation type="journal article" date="2023" name="Arcadia Sci">
        <title>De novo assembly of a long-read Amblyomma americanum tick genome.</title>
        <authorList>
            <person name="Chou S."/>
            <person name="Poskanzer K.E."/>
            <person name="Rollins M."/>
            <person name="Thuy-Boun P.S."/>
        </authorList>
    </citation>
    <scope>NUCLEOTIDE SEQUENCE [LARGE SCALE GENOMIC DNA]</scope>
    <source>
        <strain evidence="2">F_SG_1</strain>
        <tissue evidence="2">Salivary glands</tissue>
    </source>
</reference>
<name>A0AAQ4EQM9_AMBAM</name>
<evidence type="ECO:0000313" key="2">
    <source>
        <dbReference type="EMBL" id="KAK8776980.1"/>
    </source>
</evidence>
<keyword evidence="3" id="KW-1185">Reference proteome</keyword>
<evidence type="ECO:0000313" key="3">
    <source>
        <dbReference type="Proteomes" id="UP001321473"/>
    </source>
</evidence>
<accession>A0AAQ4EQM9</accession>
<organism evidence="2 3">
    <name type="scientific">Amblyomma americanum</name>
    <name type="common">Lone star tick</name>
    <dbReference type="NCBI Taxonomy" id="6943"/>
    <lineage>
        <taxon>Eukaryota</taxon>
        <taxon>Metazoa</taxon>
        <taxon>Ecdysozoa</taxon>
        <taxon>Arthropoda</taxon>
        <taxon>Chelicerata</taxon>
        <taxon>Arachnida</taxon>
        <taxon>Acari</taxon>
        <taxon>Parasitiformes</taxon>
        <taxon>Ixodida</taxon>
        <taxon>Ixodoidea</taxon>
        <taxon>Ixodidae</taxon>
        <taxon>Amblyomminae</taxon>
        <taxon>Amblyomma</taxon>
    </lineage>
</organism>